<comment type="caution">
    <text evidence="1">The sequence shown here is derived from an EMBL/GenBank/DDBJ whole genome shotgun (WGS) entry which is preliminary data.</text>
</comment>
<accession>A0A2Y9BJH0</accession>
<organism evidence="1 2">
    <name type="scientific">Faecalicatena orotica</name>
    <dbReference type="NCBI Taxonomy" id="1544"/>
    <lineage>
        <taxon>Bacteria</taxon>
        <taxon>Bacillati</taxon>
        <taxon>Bacillota</taxon>
        <taxon>Clostridia</taxon>
        <taxon>Lachnospirales</taxon>
        <taxon>Lachnospiraceae</taxon>
        <taxon>Faecalicatena</taxon>
    </lineage>
</organism>
<evidence type="ECO:0000313" key="2">
    <source>
        <dbReference type="Proteomes" id="UP000245845"/>
    </source>
</evidence>
<evidence type="ECO:0000313" key="1">
    <source>
        <dbReference type="EMBL" id="PWJ27993.1"/>
    </source>
</evidence>
<gene>
    <name evidence="1" type="ORF">A8806_110168</name>
</gene>
<dbReference type="Proteomes" id="UP000245845">
    <property type="component" value="Unassembled WGS sequence"/>
</dbReference>
<proteinExistence type="predicted"/>
<sequence>MKEILKAGGIVLPAPVSITVNDELIWTADTGRLMDGTMAGDVVAEKKTVSIKWGIMPETDIVKIKSGIIIGFFPVTFRDDGVELTIETYRGTLSKEHLGYIGDGIYWYRSASVDLIER</sequence>
<dbReference type="AlphaFoldDB" id="A0A2Y9BJH0"/>
<dbReference type="OrthoDB" id="1767129at2"/>
<dbReference type="RefSeq" id="WP_109732345.1">
    <property type="nucleotide sequence ID" value="NZ_QGDL01000010.1"/>
</dbReference>
<protein>
    <submittedName>
        <fullName evidence="1">Uncharacterized protein</fullName>
    </submittedName>
</protein>
<dbReference type="EMBL" id="QGDL01000010">
    <property type="protein sequence ID" value="PWJ27993.1"/>
    <property type="molecule type" value="Genomic_DNA"/>
</dbReference>
<name>A0A2Y9BJH0_9FIRM</name>
<reference evidence="1 2" key="1">
    <citation type="submission" date="2018-05" db="EMBL/GenBank/DDBJ databases">
        <title>The Hungate 1000. A catalogue of reference genomes from the rumen microbiome.</title>
        <authorList>
            <person name="Kelly W."/>
        </authorList>
    </citation>
    <scope>NUCLEOTIDE SEQUENCE [LARGE SCALE GENOMIC DNA]</scope>
    <source>
        <strain evidence="1 2">NLAE-zl-C242</strain>
    </source>
</reference>
<keyword evidence="2" id="KW-1185">Reference proteome</keyword>